<name>A0A7S1GI87_9CHLO</name>
<gene>
    <name evidence="2" type="ORF">POKL1161_LOCUS1134</name>
</gene>
<sequence length="239" mass="27946">MRKKQPEGLVRIMKERKREHDIGSMMERVKMTQDAMERIQWEEKGCQQHQNHTKGRTGTLQNNNIVCTDDVHGDDEESKFLRCPLSEVVDQLKLEEEEKKKRMEEKRMTARRNRLMKEEEEMRSEEVEAEEKRKQRQQYTVKSIDGLGEDAASRNTLMMPTHITKKSVYGAHSHWDDCISTCTGADDDDEEKECTRGTDGVTHPEHSSHSTLQCNYDRMILHAMDSVKKKENPKTQSHT</sequence>
<dbReference type="EMBL" id="HBFV01001633">
    <property type="protein sequence ID" value="CAD8928781.1"/>
    <property type="molecule type" value="Transcribed_RNA"/>
</dbReference>
<proteinExistence type="predicted"/>
<evidence type="ECO:0000256" key="1">
    <source>
        <dbReference type="SAM" id="MobiDB-lite"/>
    </source>
</evidence>
<protein>
    <submittedName>
        <fullName evidence="2">Uncharacterized protein</fullName>
    </submittedName>
</protein>
<dbReference type="AlphaFoldDB" id="A0A7S1GI87"/>
<organism evidence="2">
    <name type="scientific">Picochlorum oklahomense</name>
    <dbReference type="NCBI Taxonomy" id="249345"/>
    <lineage>
        <taxon>Eukaryota</taxon>
        <taxon>Viridiplantae</taxon>
        <taxon>Chlorophyta</taxon>
        <taxon>core chlorophytes</taxon>
        <taxon>Trebouxiophyceae</taxon>
        <taxon>Trebouxiophyceae incertae sedis</taxon>
        <taxon>Picochlorum</taxon>
    </lineage>
</organism>
<reference evidence="2" key="1">
    <citation type="submission" date="2021-01" db="EMBL/GenBank/DDBJ databases">
        <authorList>
            <person name="Corre E."/>
            <person name="Pelletier E."/>
            <person name="Niang G."/>
            <person name="Scheremetjew M."/>
            <person name="Finn R."/>
            <person name="Kale V."/>
            <person name="Holt S."/>
            <person name="Cochrane G."/>
            <person name="Meng A."/>
            <person name="Brown T."/>
            <person name="Cohen L."/>
        </authorList>
    </citation>
    <scope>NUCLEOTIDE SEQUENCE</scope>
    <source>
        <strain evidence="2">CCMP2329</strain>
    </source>
</reference>
<feature type="compositionally biased region" description="Basic and acidic residues" evidence="1">
    <location>
        <begin position="124"/>
        <end position="133"/>
    </location>
</feature>
<evidence type="ECO:0000313" key="2">
    <source>
        <dbReference type="EMBL" id="CAD8928781.1"/>
    </source>
</evidence>
<feature type="region of interest" description="Disordered" evidence="1">
    <location>
        <begin position="186"/>
        <end position="212"/>
    </location>
</feature>
<accession>A0A7S1GI87</accession>
<feature type="region of interest" description="Disordered" evidence="1">
    <location>
        <begin position="116"/>
        <end position="138"/>
    </location>
</feature>